<proteinExistence type="predicted"/>
<feature type="compositionally biased region" description="Acidic residues" evidence="1">
    <location>
        <begin position="179"/>
        <end position="192"/>
    </location>
</feature>
<dbReference type="EMBL" id="JAAKFY010000024">
    <property type="protein sequence ID" value="KAF3835861.1"/>
    <property type="molecule type" value="Genomic_DNA"/>
</dbReference>
<sequence>MTDSMKEELRKAPFVAVMLDETTDISNVAQMSYVLRYQSAPSYWMIFASIGFHGQLLLAGAFILAWCAQCREDQGIERCSSTEFDDETVHCSDGYITLLTSFDISFWLKTFHAIFSYSDVVFQILQNKGFDMHESVCLQLQEPMISQSVCLQLQEPEEEGGGRGGGGGEERKGRRRGEEEEEEEEEGEEEEEERRKRRRRDEVSCSSLQSIIHLCPVNMKRLH</sequence>
<protein>
    <submittedName>
        <fullName evidence="3">Uncharacterized protein</fullName>
    </submittedName>
</protein>
<evidence type="ECO:0000256" key="2">
    <source>
        <dbReference type="SAM" id="Phobius"/>
    </source>
</evidence>
<name>A0A7J5XFV7_DISMA</name>
<accession>A0A7J5XFV7</accession>
<evidence type="ECO:0000313" key="4">
    <source>
        <dbReference type="Proteomes" id="UP000518266"/>
    </source>
</evidence>
<keyword evidence="2" id="KW-0812">Transmembrane</keyword>
<reference evidence="3 4" key="1">
    <citation type="submission" date="2020-03" db="EMBL/GenBank/DDBJ databases">
        <title>Dissostichus mawsoni Genome sequencing and assembly.</title>
        <authorList>
            <person name="Park H."/>
        </authorList>
    </citation>
    <scope>NUCLEOTIDE SEQUENCE [LARGE SCALE GENOMIC DNA]</scope>
    <source>
        <strain evidence="3">DM0001</strain>
        <tissue evidence="3">Muscle</tissue>
    </source>
</reference>
<dbReference type="AlphaFoldDB" id="A0A7J5XFV7"/>
<keyword evidence="2" id="KW-0472">Membrane</keyword>
<dbReference type="OrthoDB" id="8962491at2759"/>
<keyword evidence="2" id="KW-1133">Transmembrane helix</keyword>
<dbReference type="Proteomes" id="UP000518266">
    <property type="component" value="Unassembled WGS sequence"/>
</dbReference>
<feature type="region of interest" description="Disordered" evidence="1">
    <location>
        <begin position="155"/>
        <end position="205"/>
    </location>
</feature>
<gene>
    <name evidence="3" type="ORF">F7725_028419</name>
</gene>
<evidence type="ECO:0000313" key="3">
    <source>
        <dbReference type="EMBL" id="KAF3835861.1"/>
    </source>
</evidence>
<keyword evidence="4" id="KW-1185">Reference proteome</keyword>
<organism evidence="3 4">
    <name type="scientific">Dissostichus mawsoni</name>
    <name type="common">Antarctic cod</name>
    <dbReference type="NCBI Taxonomy" id="36200"/>
    <lineage>
        <taxon>Eukaryota</taxon>
        <taxon>Metazoa</taxon>
        <taxon>Chordata</taxon>
        <taxon>Craniata</taxon>
        <taxon>Vertebrata</taxon>
        <taxon>Euteleostomi</taxon>
        <taxon>Actinopterygii</taxon>
        <taxon>Neopterygii</taxon>
        <taxon>Teleostei</taxon>
        <taxon>Neoteleostei</taxon>
        <taxon>Acanthomorphata</taxon>
        <taxon>Eupercaria</taxon>
        <taxon>Perciformes</taxon>
        <taxon>Notothenioidei</taxon>
        <taxon>Nototheniidae</taxon>
        <taxon>Dissostichus</taxon>
    </lineage>
</organism>
<comment type="caution">
    <text evidence="3">The sequence shown here is derived from an EMBL/GenBank/DDBJ whole genome shotgun (WGS) entry which is preliminary data.</text>
</comment>
<feature type="compositionally biased region" description="Basic and acidic residues" evidence="1">
    <location>
        <begin position="168"/>
        <end position="178"/>
    </location>
</feature>
<evidence type="ECO:0000256" key="1">
    <source>
        <dbReference type="SAM" id="MobiDB-lite"/>
    </source>
</evidence>
<feature type="transmembrane region" description="Helical" evidence="2">
    <location>
        <begin position="43"/>
        <end position="68"/>
    </location>
</feature>